<evidence type="ECO:0000313" key="2">
    <source>
        <dbReference type="EMBL" id="RLN34044.1"/>
    </source>
</evidence>
<name>A0A3L6T762_PANMI</name>
<keyword evidence="3" id="KW-1185">Reference proteome</keyword>
<organism evidence="2 3">
    <name type="scientific">Panicum miliaceum</name>
    <name type="common">Proso millet</name>
    <name type="synonym">Broomcorn millet</name>
    <dbReference type="NCBI Taxonomy" id="4540"/>
    <lineage>
        <taxon>Eukaryota</taxon>
        <taxon>Viridiplantae</taxon>
        <taxon>Streptophyta</taxon>
        <taxon>Embryophyta</taxon>
        <taxon>Tracheophyta</taxon>
        <taxon>Spermatophyta</taxon>
        <taxon>Magnoliopsida</taxon>
        <taxon>Liliopsida</taxon>
        <taxon>Poales</taxon>
        <taxon>Poaceae</taxon>
        <taxon>PACMAD clade</taxon>
        <taxon>Panicoideae</taxon>
        <taxon>Panicodae</taxon>
        <taxon>Paniceae</taxon>
        <taxon>Panicinae</taxon>
        <taxon>Panicum</taxon>
        <taxon>Panicum sect. Panicum</taxon>
    </lineage>
</organism>
<reference evidence="3" key="1">
    <citation type="journal article" date="2019" name="Nat. Commun.">
        <title>The genome of broomcorn millet.</title>
        <authorList>
            <person name="Zou C."/>
            <person name="Miki D."/>
            <person name="Li D."/>
            <person name="Tang Q."/>
            <person name="Xiao L."/>
            <person name="Rajput S."/>
            <person name="Deng P."/>
            <person name="Jia W."/>
            <person name="Huang R."/>
            <person name="Zhang M."/>
            <person name="Sun Y."/>
            <person name="Hu J."/>
            <person name="Fu X."/>
            <person name="Schnable P.S."/>
            <person name="Li F."/>
            <person name="Zhang H."/>
            <person name="Feng B."/>
            <person name="Zhu X."/>
            <person name="Liu R."/>
            <person name="Schnable J.C."/>
            <person name="Zhu J.-K."/>
            <person name="Zhang H."/>
        </authorList>
    </citation>
    <scope>NUCLEOTIDE SEQUENCE [LARGE SCALE GENOMIC DNA]</scope>
</reference>
<feature type="compositionally biased region" description="Basic residues" evidence="1">
    <location>
        <begin position="37"/>
        <end position="47"/>
    </location>
</feature>
<protein>
    <submittedName>
        <fullName evidence="2">Uncharacterized protein</fullName>
    </submittedName>
</protein>
<feature type="region of interest" description="Disordered" evidence="1">
    <location>
        <begin position="101"/>
        <end position="120"/>
    </location>
</feature>
<gene>
    <name evidence="2" type="ORF">C2845_PM03G32290</name>
</gene>
<sequence>MADRYFIESPSHVLGFHQWRYLGFEPSRRIIKSITSKMKKMGTSKRQRRDDDPNDDDYQPDPSFQAFEQHIHTHMYPPLMTSLQSVQQSLHDDIAALDTRFDDLPTSEQHQRLVERQERL</sequence>
<comment type="caution">
    <text evidence="2">The sequence shown here is derived from an EMBL/GenBank/DDBJ whole genome shotgun (WGS) entry which is preliminary data.</text>
</comment>
<proteinExistence type="predicted"/>
<dbReference type="EMBL" id="PQIB02000002">
    <property type="protein sequence ID" value="RLN34044.1"/>
    <property type="molecule type" value="Genomic_DNA"/>
</dbReference>
<evidence type="ECO:0000313" key="3">
    <source>
        <dbReference type="Proteomes" id="UP000275267"/>
    </source>
</evidence>
<evidence type="ECO:0000256" key="1">
    <source>
        <dbReference type="SAM" id="MobiDB-lite"/>
    </source>
</evidence>
<accession>A0A3L6T762</accession>
<dbReference type="AlphaFoldDB" id="A0A3L6T762"/>
<dbReference type="Proteomes" id="UP000275267">
    <property type="component" value="Unassembled WGS sequence"/>
</dbReference>
<feature type="region of interest" description="Disordered" evidence="1">
    <location>
        <begin position="35"/>
        <end position="67"/>
    </location>
</feature>